<gene>
    <name evidence="13" type="primary">gpsA</name>
    <name evidence="20" type="ORF">FPZ49_02535</name>
</gene>
<dbReference type="EMBL" id="VNJI01000002">
    <property type="protein sequence ID" value="TVY11599.1"/>
    <property type="molecule type" value="Genomic_DNA"/>
</dbReference>
<dbReference type="Pfam" id="PF07479">
    <property type="entry name" value="NAD_Gly3P_dh_C"/>
    <property type="match status" value="1"/>
</dbReference>
<feature type="binding site" evidence="15">
    <location>
        <position position="109"/>
    </location>
    <ligand>
        <name>substrate</name>
    </ligand>
</feature>
<dbReference type="Proteomes" id="UP000317036">
    <property type="component" value="Unassembled WGS sequence"/>
</dbReference>
<comment type="catalytic activity">
    <reaction evidence="13">
        <text>sn-glycerol 3-phosphate + NAD(+) = dihydroxyacetone phosphate + NADH + H(+)</text>
        <dbReference type="Rhea" id="RHEA:11092"/>
        <dbReference type="ChEBI" id="CHEBI:15378"/>
        <dbReference type="ChEBI" id="CHEBI:57540"/>
        <dbReference type="ChEBI" id="CHEBI:57597"/>
        <dbReference type="ChEBI" id="CHEBI:57642"/>
        <dbReference type="ChEBI" id="CHEBI:57945"/>
        <dbReference type="EC" id="1.1.1.94"/>
    </reaction>
</comment>
<feature type="binding site" evidence="13">
    <location>
        <position position="283"/>
    </location>
    <ligand>
        <name>NADPH</name>
        <dbReference type="ChEBI" id="CHEBI:57783"/>
    </ligand>
</feature>
<dbReference type="InterPro" id="IPR036291">
    <property type="entry name" value="NAD(P)-bd_dom_sf"/>
</dbReference>
<keyword evidence="7 13" id="KW-0594">Phospholipid biosynthesis</keyword>
<keyword evidence="13" id="KW-0547">Nucleotide-binding</keyword>
<evidence type="ECO:0000256" key="6">
    <source>
        <dbReference type="ARBA" id="ARBA00023098"/>
    </source>
</evidence>
<dbReference type="InterPro" id="IPR006168">
    <property type="entry name" value="G3P_DH_NAD-dep"/>
</dbReference>
<dbReference type="PROSITE" id="PS00957">
    <property type="entry name" value="NAD_G3PDH"/>
    <property type="match status" value="1"/>
</dbReference>
<keyword evidence="3 13" id="KW-0521">NADP</keyword>
<feature type="binding site" evidence="13">
    <location>
        <position position="258"/>
    </location>
    <ligand>
        <name>sn-glycerol 3-phosphate</name>
        <dbReference type="ChEBI" id="CHEBI:57597"/>
    </ligand>
</feature>
<comment type="pathway">
    <text evidence="13">Membrane lipid metabolism; glycerophospholipid metabolism.</text>
</comment>
<dbReference type="GO" id="GO:0051287">
    <property type="term" value="F:NAD binding"/>
    <property type="evidence" value="ECO:0007669"/>
    <property type="project" value="InterPro"/>
</dbReference>
<dbReference type="RefSeq" id="WP_144842854.1">
    <property type="nucleotide sequence ID" value="NZ_VNJI01000002.1"/>
</dbReference>
<name>A0A559KHK1_9BACL</name>
<feature type="binding site" evidence="13">
    <location>
        <position position="109"/>
    </location>
    <ligand>
        <name>sn-glycerol 3-phosphate</name>
        <dbReference type="ChEBI" id="CHEBI:57597"/>
    </ligand>
</feature>
<evidence type="ECO:0000256" key="8">
    <source>
        <dbReference type="ARBA" id="ARBA00023264"/>
    </source>
</evidence>
<evidence type="ECO:0000256" key="14">
    <source>
        <dbReference type="PIRSR" id="PIRSR000114-1"/>
    </source>
</evidence>
<keyword evidence="6 13" id="KW-0443">Lipid metabolism</keyword>
<dbReference type="SUPFAM" id="SSF48179">
    <property type="entry name" value="6-phosphogluconate dehydrogenase C-terminal domain-like"/>
    <property type="match status" value="1"/>
</dbReference>
<feature type="binding site" evidence="15">
    <location>
        <begin position="259"/>
        <end position="260"/>
    </location>
    <ligand>
        <name>substrate</name>
    </ligand>
</feature>
<feature type="binding site" evidence="13">
    <location>
        <position position="259"/>
    </location>
    <ligand>
        <name>NADPH</name>
        <dbReference type="ChEBI" id="CHEBI:57783"/>
    </ligand>
</feature>
<keyword evidence="8 13" id="KW-1208">Phospholipid metabolism</keyword>
<dbReference type="PIRSF" id="PIRSF000114">
    <property type="entry name" value="Glycerol-3-P_dh"/>
    <property type="match status" value="1"/>
</dbReference>
<protein>
    <recommendedName>
        <fullName evidence="11 13">Glycerol-3-phosphate dehydrogenase [NAD(P)+]</fullName>
        <ecNumber evidence="10 13">1.1.1.94</ecNumber>
    </recommendedName>
    <alternativeName>
        <fullName evidence="13">NAD(P)(+)-dependent glycerol-3-phosphate dehydrogenase</fullName>
    </alternativeName>
    <alternativeName>
        <fullName evidence="12 13">NAD(P)H-dependent dihydroxyacetone-phosphate reductase</fullName>
    </alternativeName>
</protein>
<evidence type="ECO:0000256" key="15">
    <source>
        <dbReference type="PIRSR" id="PIRSR000114-2"/>
    </source>
</evidence>
<keyword evidence="5 13" id="KW-0520">NAD</keyword>
<dbReference type="EC" id="1.1.1.94" evidence="10 13"/>
<feature type="binding site" evidence="13">
    <location>
        <position position="195"/>
    </location>
    <ligand>
        <name>sn-glycerol 3-phosphate</name>
        <dbReference type="ChEBI" id="CHEBI:57597"/>
    </ligand>
</feature>
<dbReference type="AlphaFoldDB" id="A0A559KHK1"/>
<dbReference type="NCBIfam" id="NF000942">
    <property type="entry name" value="PRK00094.1-4"/>
    <property type="match status" value="1"/>
</dbReference>
<dbReference type="HAMAP" id="MF_00394">
    <property type="entry name" value="NAD_Glyc3P_dehydrog"/>
    <property type="match status" value="1"/>
</dbReference>
<feature type="binding site" evidence="13">
    <location>
        <position position="260"/>
    </location>
    <ligand>
        <name>sn-glycerol 3-phosphate</name>
        <dbReference type="ChEBI" id="CHEBI:57597"/>
    </ligand>
</feature>
<dbReference type="GO" id="GO:0046168">
    <property type="term" value="P:glycerol-3-phosphate catabolic process"/>
    <property type="evidence" value="ECO:0007669"/>
    <property type="project" value="InterPro"/>
</dbReference>
<evidence type="ECO:0000256" key="12">
    <source>
        <dbReference type="ARBA" id="ARBA00080511"/>
    </source>
</evidence>
<feature type="domain" description="Glycerol-3-phosphate dehydrogenase NAD-dependent C-terminal" evidence="19">
    <location>
        <begin position="184"/>
        <end position="324"/>
    </location>
</feature>
<comment type="caution">
    <text evidence="13">Lacks conserved residue(s) required for the propagation of feature annotation.</text>
</comment>
<evidence type="ECO:0000259" key="19">
    <source>
        <dbReference type="Pfam" id="PF07479"/>
    </source>
</evidence>
<dbReference type="Gene3D" id="3.40.50.720">
    <property type="entry name" value="NAD(P)-binding Rossmann-like Domain"/>
    <property type="match status" value="1"/>
</dbReference>
<comment type="caution">
    <text evidence="20">The sequence shown here is derived from an EMBL/GenBank/DDBJ whole genome shotgun (WGS) entry which is preliminary data.</text>
</comment>
<evidence type="ECO:0000256" key="16">
    <source>
        <dbReference type="PIRSR" id="PIRSR000114-3"/>
    </source>
</evidence>
<comment type="similarity">
    <text evidence="1 13 17">Belongs to the NAD-dependent glycerol-3-phosphate dehydrogenase family.</text>
</comment>
<dbReference type="NCBIfam" id="NF000941">
    <property type="entry name" value="PRK00094.1-3"/>
    <property type="match status" value="1"/>
</dbReference>
<keyword evidence="13" id="KW-0963">Cytoplasm</keyword>
<evidence type="ECO:0000256" key="13">
    <source>
        <dbReference type="HAMAP-Rule" id="MF_00394"/>
    </source>
</evidence>
<feature type="binding site" evidence="13">
    <location>
        <position position="285"/>
    </location>
    <ligand>
        <name>NADPH</name>
        <dbReference type="ChEBI" id="CHEBI:57783"/>
    </ligand>
</feature>
<dbReference type="UniPathway" id="UPA00940"/>
<dbReference type="InterPro" id="IPR011128">
    <property type="entry name" value="G3P_DH_NAD-dep_N"/>
</dbReference>
<dbReference type="PANTHER" id="PTHR11728:SF1">
    <property type="entry name" value="GLYCEROL-3-PHOSPHATE DEHYDROGENASE [NAD(+)] 2, CHLOROPLASTIC"/>
    <property type="match status" value="1"/>
</dbReference>
<sequence>MPKTSKTAVLVAGSWGTAIASVLADNGHQVALWSRNKDQVEEINSRHRNHRFLPNAILSERIRATDSMEEALQAADAVIIVAPSAAMRDVASQMQPFLSEQTTVVHATKGFEAGSLKRMTEVLSDELKGYDANRIVVLSGPSHAEEVIERRPTTVVVASIDKNEAEKAQDLLIAPYFRVYTNPDVVGVEVGGALKNIIALGAGLSDGLGFGDNAKAALLTRGLAEIARLGTAMGANPLTFSGLAGIGDLVVTCTSQHSRNWRAGSLLAQGLSLDEVLSRMGMVVEGVKTTQAAYRLASQYEIAMPITSELHHVLFDGKEPQLAVEDLMGRGRTHEIEDLAEPFQNGWADQE</sequence>
<evidence type="ECO:0000256" key="9">
    <source>
        <dbReference type="ARBA" id="ARBA00052716"/>
    </source>
</evidence>
<feature type="binding site" evidence="13">
    <location>
        <position position="248"/>
    </location>
    <ligand>
        <name>sn-glycerol 3-phosphate</name>
        <dbReference type="ChEBI" id="CHEBI:57597"/>
    </ligand>
</feature>
<dbReference type="FunFam" id="3.40.50.720:FF:000019">
    <property type="entry name" value="Glycerol-3-phosphate dehydrogenase [NAD(P)+]"/>
    <property type="match status" value="1"/>
</dbReference>
<accession>A0A559KHK1</accession>
<evidence type="ECO:0000256" key="17">
    <source>
        <dbReference type="RuleBase" id="RU000437"/>
    </source>
</evidence>
<feature type="binding site" evidence="13">
    <location>
        <position position="142"/>
    </location>
    <ligand>
        <name>sn-glycerol 3-phosphate</name>
        <dbReference type="ChEBI" id="CHEBI:57597"/>
    </ligand>
</feature>
<keyword evidence="21" id="KW-1185">Reference proteome</keyword>
<evidence type="ECO:0000256" key="2">
    <source>
        <dbReference type="ARBA" id="ARBA00022516"/>
    </source>
</evidence>
<dbReference type="FunFam" id="1.10.1040.10:FF:000001">
    <property type="entry name" value="Glycerol-3-phosphate dehydrogenase [NAD(P)+]"/>
    <property type="match status" value="1"/>
</dbReference>
<feature type="binding site" evidence="13">
    <location>
        <position position="140"/>
    </location>
    <ligand>
        <name>sn-glycerol 3-phosphate</name>
        <dbReference type="ChEBI" id="CHEBI:57597"/>
    </ligand>
</feature>
<comment type="catalytic activity">
    <reaction evidence="9">
        <text>sn-glycerol 3-phosphate + NADP(+) = dihydroxyacetone phosphate + NADPH + H(+)</text>
        <dbReference type="Rhea" id="RHEA:11096"/>
        <dbReference type="ChEBI" id="CHEBI:15378"/>
        <dbReference type="ChEBI" id="CHEBI:57597"/>
        <dbReference type="ChEBI" id="CHEBI:57642"/>
        <dbReference type="ChEBI" id="CHEBI:57783"/>
        <dbReference type="ChEBI" id="CHEBI:58349"/>
        <dbReference type="EC" id="1.1.1.94"/>
    </reaction>
    <physiologicalReaction direction="right-to-left" evidence="9">
        <dbReference type="Rhea" id="RHEA:11098"/>
    </physiologicalReaction>
</comment>
<feature type="active site" description="Proton acceptor" evidence="13 14">
    <location>
        <position position="195"/>
    </location>
</feature>
<dbReference type="Gene3D" id="1.10.1040.10">
    <property type="entry name" value="N-(1-d-carboxylethyl)-l-norvaline Dehydrogenase, domain 2"/>
    <property type="match status" value="1"/>
</dbReference>
<dbReference type="NCBIfam" id="NF000940">
    <property type="entry name" value="PRK00094.1-2"/>
    <property type="match status" value="1"/>
</dbReference>
<organism evidence="20 21">
    <name type="scientific">Paenibacillus cremeus</name>
    <dbReference type="NCBI Taxonomy" id="2163881"/>
    <lineage>
        <taxon>Bacteria</taxon>
        <taxon>Bacillati</taxon>
        <taxon>Bacillota</taxon>
        <taxon>Bacilli</taxon>
        <taxon>Bacillales</taxon>
        <taxon>Paenibacillaceae</taxon>
        <taxon>Paenibacillus</taxon>
    </lineage>
</organism>
<feature type="binding site" evidence="13">
    <location>
        <position position="144"/>
    </location>
    <ligand>
        <name>NADPH</name>
        <dbReference type="ChEBI" id="CHEBI:57783"/>
    </ligand>
</feature>
<feature type="binding site" evidence="16">
    <location>
        <position position="144"/>
    </location>
    <ligand>
        <name>NAD(+)</name>
        <dbReference type="ChEBI" id="CHEBI:57540"/>
    </ligand>
</feature>
<evidence type="ECO:0000313" key="21">
    <source>
        <dbReference type="Proteomes" id="UP000317036"/>
    </source>
</evidence>
<dbReference type="InterPro" id="IPR013328">
    <property type="entry name" value="6PGD_dom2"/>
</dbReference>
<dbReference type="GO" id="GO:0046167">
    <property type="term" value="P:glycerol-3-phosphate biosynthetic process"/>
    <property type="evidence" value="ECO:0007669"/>
    <property type="project" value="UniProtKB-UniRule"/>
</dbReference>
<evidence type="ECO:0000313" key="20">
    <source>
        <dbReference type="EMBL" id="TVY11599.1"/>
    </source>
</evidence>
<proteinExistence type="inferred from homology"/>
<feature type="binding site" evidence="16">
    <location>
        <position position="259"/>
    </location>
    <ligand>
        <name>NAD(+)</name>
        <dbReference type="ChEBI" id="CHEBI:57540"/>
    </ligand>
</feature>
<dbReference type="GO" id="GO:0141153">
    <property type="term" value="F:glycerol-3-phosphate dehydrogenase (NADP+) activity"/>
    <property type="evidence" value="ECO:0007669"/>
    <property type="project" value="RHEA"/>
</dbReference>
<dbReference type="InterPro" id="IPR008927">
    <property type="entry name" value="6-PGluconate_DH-like_C_sf"/>
</dbReference>
<dbReference type="OrthoDB" id="9812273at2"/>
<keyword evidence="4 13" id="KW-0560">Oxidoreductase</keyword>
<keyword evidence="2 13" id="KW-0444">Lipid biosynthesis</keyword>
<reference evidence="20 21" key="1">
    <citation type="submission" date="2019-07" db="EMBL/GenBank/DDBJ databases">
        <authorList>
            <person name="Kim J."/>
        </authorList>
    </citation>
    <scope>NUCLEOTIDE SEQUENCE [LARGE SCALE GENOMIC DNA]</scope>
    <source>
        <strain evidence="20 21">JC52</strain>
    </source>
</reference>
<evidence type="ECO:0000256" key="7">
    <source>
        <dbReference type="ARBA" id="ARBA00023209"/>
    </source>
</evidence>
<evidence type="ECO:0000256" key="1">
    <source>
        <dbReference type="ARBA" id="ARBA00011009"/>
    </source>
</evidence>
<dbReference type="PRINTS" id="PR00077">
    <property type="entry name" value="GPDHDRGNASE"/>
</dbReference>
<feature type="binding site" evidence="13">
    <location>
        <position position="109"/>
    </location>
    <ligand>
        <name>NADPH</name>
        <dbReference type="ChEBI" id="CHEBI:57783"/>
    </ligand>
</feature>
<evidence type="ECO:0000259" key="18">
    <source>
        <dbReference type="Pfam" id="PF01210"/>
    </source>
</evidence>
<evidence type="ECO:0000256" key="4">
    <source>
        <dbReference type="ARBA" id="ARBA00023002"/>
    </source>
</evidence>
<evidence type="ECO:0000256" key="10">
    <source>
        <dbReference type="ARBA" id="ARBA00066687"/>
    </source>
</evidence>
<feature type="binding site" evidence="13">
    <location>
        <position position="14"/>
    </location>
    <ligand>
        <name>NADPH</name>
        <dbReference type="ChEBI" id="CHEBI:57783"/>
    </ligand>
</feature>
<dbReference type="GO" id="GO:0141152">
    <property type="term" value="F:glycerol-3-phosphate dehydrogenase (NAD+) activity"/>
    <property type="evidence" value="ECO:0007669"/>
    <property type="project" value="RHEA"/>
</dbReference>
<dbReference type="InterPro" id="IPR006109">
    <property type="entry name" value="G3P_DH_NAD-dep_C"/>
</dbReference>
<feature type="binding site" evidence="13">
    <location>
        <position position="259"/>
    </location>
    <ligand>
        <name>sn-glycerol 3-phosphate</name>
        <dbReference type="ChEBI" id="CHEBI:57597"/>
    </ligand>
</feature>
<dbReference type="Pfam" id="PF01210">
    <property type="entry name" value="NAD_Gly3P_dh_N"/>
    <property type="match status" value="1"/>
</dbReference>
<comment type="subcellular location">
    <subcellularLocation>
        <location evidence="13">Cytoplasm</location>
    </subcellularLocation>
</comment>
<dbReference type="GO" id="GO:0008654">
    <property type="term" value="P:phospholipid biosynthetic process"/>
    <property type="evidence" value="ECO:0007669"/>
    <property type="project" value="UniProtKB-KW"/>
</dbReference>
<dbReference type="GO" id="GO:0005975">
    <property type="term" value="P:carbohydrate metabolic process"/>
    <property type="evidence" value="ECO:0007669"/>
    <property type="project" value="InterPro"/>
</dbReference>
<dbReference type="SUPFAM" id="SSF51735">
    <property type="entry name" value="NAD(P)-binding Rossmann-fold domains"/>
    <property type="match status" value="1"/>
</dbReference>
<evidence type="ECO:0000256" key="11">
    <source>
        <dbReference type="ARBA" id="ARBA00069372"/>
    </source>
</evidence>
<feature type="domain" description="Glycerol-3-phosphate dehydrogenase NAD-dependent N-terminal" evidence="18">
    <location>
        <begin position="7"/>
        <end position="164"/>
    </location>
</feature>
<dbReference type="PANTHER" id="PTHR11728">
    <property type="entry name" value="GLYCEROL-3-PHOSPHATE DEHYDROGENASE"/>
    <property type="match status" value="1"/>
</dbReference>
<evidence type="ECO:0000256" key="3">
    <source>
        <dbReference type="ARBA" id="ARBA00022857"/>
    </source>
</evidence>
<feature type="binding site" evidence="13">
    <location>
        <position position="35"/>
    </location>
    <ligand>
        <name>NADPH</name>
        <dbReference type="ChEBI" id="CHEBI:57783"/>
    </ligand>
</feature>
<evidence type="ECO:0000256" key="5">
    <source>
        <dbReference type="ARBA" id="ARBA00023027"/>
    </source>
</evidence>
<dbReference type="GO" id="GO:0005829">
    <property type="term" value="C:cytosol"/>
    <property type="evidence" value="ECO:0007669"/>
    <property type="project" value="TreeGrafter"/>
</dbReference>
<comment type="function">
    <text evidence="13">Catalyzes the reduction of the glycolytic intermediate dihydroxyacetone phosphate (DHAP) to sn-glycerol 3-phosphate (G3P), the key precursor for phospholipid synthesis.</text>
</comment>
<dbReference type="GO" id="GO:0006650">
    <property type="term" value="P:glycerophospholipid metabolic process"/>
    <property type="evidence" value="ECO:0007669"/>
    <property type="project" value="UniProtKB-UniRule"/>
</dbReference>
<feature type="binding site" evidence="13">
    <location>
        <position position="15"/>
    </location>
    <ligand>
        <name>NADPH</name>
        <dbReference type="ChEBI" id="CHEBI:57783"/>
    </ligand>
</feature>